<organism evidence="2 3">
    <name type="scientific">Atta colombica</name>
    <dbReference type="NCBI Taxonomy" id="520822"/>
    <lineage>
        <taxon>Eukaryota</taxon>
        <taxon>Metazoa</taxon>
        <taxon>Ecdysozoa</taxon>
        <taxon>Arthropoda</taxon>
        <taxon>Hexapoda</taxon>
        <taxon>Insecta</taxon>
        <taxon>Pterygota</taxon>
        <taxon>Neoptera</taxon>
        <taxon>Endopterygota</taxon>
        <taxon>Hymenoptera</taxon>
        <taxon>Apocrita</taxon>
        <taxon>Aculeata</taxon>
        <taxon>Formicoidea</taxon>
        <taxon>Formicidae</taxon>
        <taxon>Myrmicinae</taxon>
        <taxon>Atta</taxon>
    </lineage>
</organism>
<dbReference type="PANTHER" id="PTHR31511">
    <property type="entry name" value="PROTEIN CBG23764"/>
    <property type="match status" value="1"/>
</dbReference>
<feature type="non-terminal residue" evidence="2">
    <location>
        <position position="1"/>
    </location>
</feature>
<reference evidence="2 3" key="1">
    <citation type="submission" date="2015-09" db="EMBL/GenBank/DDBJ databases">
        <title>Atta colombica WGS genome.</title>
        <authorList>
            <person name="Nygaard S."/>
            <person name="Hu H."/>
            <person name="Boomsma J."/>
            <person name="Zhang G."/>
        </authorList>
    </citation>
    <scope>NUCLEOTIDE SEQUENCE [LARGE SCALE GENOMIC DNA]</scope>
    <source>
        <strain evidence="2">Treedump-2</strain>
        <tissue evidence="2">Whole body</tissue>
    </source>
</reference>
<feature type="region of interest" description="Disordered" evidence="1">
    <location>
        <begin position="410"/>
        <end position="440"/>
    </location>
</feature>
<dbReference type="STRING" id="520822.A0A195BLV7"/>
<dbReference type="Proteomes" id="UP000078540">
    <property type="component" value="Unassembled WGS sequence"/>
</dbReference>
<evidence type="ECO:0000313" key="2">
    <source>
        <dbReference type="EMBL" id="KYM85797.1"/>
    </source>
</evidence>
<gene>
    <name evidence="2" type="ORF">ALC53_04381</name>
</gene>
<keyword evidence="3" id="KW-1185">Reference proteome</keyword>
<dbReference type="AlphaFoldDB" id="A0A195BLV7"/>
<dbReference type="PANTHER" id="PTHR31511:SF12">
    <property type="entry name" value="RHO TERMINATION FACTOR N-TERMINAL DOMAIN-CONTAINING PROTEIN"/>
    <property type="match status" value="1"/>
</dbReference>
<sequence length="464" mass="54251">NSGYIEPRQFLEDAREIVLERVQIVMQRYNQFPMTLSQIKKFEILNNIKERIPFIVYADLECILEKRGCEKPFESDNIRVHDHCLTGRYRGLAYSNCNLNYRDSYCILIVFRNLSGYDAHFIIKDITIAYKGQVNNKKKFTLLTRKGMFSYEYIDCVEKLEESYYCVNYFSSLTDDTISESDYVHAINVWQRFFIRALGECSDLYLKTDILLLADIFENFAYYYTLPGFTWDAMRYARANNKYMSYNPSTYLIYFDVNNLTVGQCVNRYADFRWVDDVENFDGTIVVTDSPMDYVLKVDLEYSQHLHDAHTDLSFCPTLEKPSNFRTLANNEFEKNLYKLMNNAVFPNLVAIEMRSLFRENCKVMYTDTDSFIYYDYAIDNAYCISLANKIVPSLNDIFPSMEQARSITPTNNLPSDGMALPLSNQSKDHGSSQDRSPSVTATTIGCFRDRLLWATMVWQELMP</sequence>
<protein>
    <recommendedName>
        <fullName evidence="4">DNA-directed DNA polymerase</fullName>
    </recommendedName>
</protein>
<evidence type="ECO:0000313" key="3">
    <source>
        <dbReference type="Proteomes" id="UP000078540"/>
    </source>
</evidence>
<dbReference type="EMBL" id="KQ976449">
    <property type="protein sequence ID" value="KYM85797.1"/>
    <property type="molecule type" value="Genomic_DNA"/>
</dbReference>
<evidence type="ECO:0000256" key="1">
    <source>
        <dbReference type="SAM" id="MobiDB-lite"/>
    </source>
</evidence>
<evidence type="ECO:0008006" key="4">
    <source>
        <dbReference type="Google" id="ProtNLM"/>
    </source>
</evidence>
<accession>A0A195BLV7</accession>
<proteinExistence type="predicted"/>
<name>A0A195BLV7_9HYME</name>